<dbReference type="OrthoDB" id="49476at2759"/>
<name>A0A9N8EHH6_9STRA</name>
<protein>
    <submittedName>
        <fullName evidence="1">Uncharacterized protein</fullName>
    </submittedName>
</protein>
<gene>
    <name evidence="1" type="ORF">SEMRO_1176_G249240.1</name>
</gene>
<accession>A0A9N8EHH6</accession>
<evidence type="ECO:0000313" key="1">
    <source>
        <dbReference type="EMBL" id="CAB9521222.1"/>
    </source>
</evidence>
<proteinExistence type="predicted"/>
<sequence length="294" mass="33473">MVEVVVDCVILLPKHASVDAWFHSHALLENNKRGDSSIRVLQCHPEAPGCVWRGLAPCWLQSSQKTARRCLLAHLQLVGFFTSSTAASSGTNGMEVGHEELLEELRGKVYGRRVRLSLESSTTSTSNHQQRRLLLIWIQPPSTTYYQTNFSKTLITWEHTMILYQSLAAWISTLGGGFFFCRYLGTAVRLAKQQRQIALLMGDHTMAYKCTINEAYSYIYAGHFAKALQTIDFVDVLHSRVDTQKQLDTTIQNMCQSARLFCMRVRKASKKLKTSRTQQPARNIDDFQRIRVIQ</sequence>
<evidence type="ECO:0000313" key="2">
    <source>
        <dbReference type="Proteomes" id="UP001153069"/>
    </source>
</evidence>
<dbReference type="Proteomes" id="UP001153069">
    <property type="component" value="Unassembled WGS sequence"/>
</dbReference>
<dbReference type="InterPro" id="IPR032072">
    <property type="entry name" value="DUF4807"/>
</dbReference>
<dbReference type="AlphaFoldDB" id="A0A9N8EHH6"/>
<dbReference type="EMBL" id="CAICTM010001174">
    <property type="protein sequence ID" value="CAB9521222.1"/>
    <property type="molecule type" value="Genomic_DNA"/>
</dbReference>
<dbReference type="Pfam" id="PF16065">
    <property type="entry name" value="DUF4807"/>
    <property type="match status" value="1"/>
</dbReference>
<organism evidence="1 2">
    <name type="scientific">Seminavis robusta</name>
    <dbReference type="NCBI Taxonomy" id="568900"/>
    <lineage>
        <taxon>Eukaryota</taxon>
        <taxon>Sar</taxon>
        <taxon>Stramenopiles</taxon>
        <taxon>Ochrophyta</taxon>
        <taxon>Bacillariophyta</taxon>
        <taxon>Bacillariophyceae</taxon>
        <taxon>Bacillariophycidae</taxon>
        <taxon>Naviculales</taxon>
        <taxon>Naviculaceae</taxon>
        <taxon>Seminavis</taxon>
    </lineage>
</organism>
<comment type="caution">
    <text evidence="1">The sequence shown here is derived from an EMBL/GenBank/DDBJ whole genome shotgun (WGS) entry which is preliminary data.</text>
</comment>
<keyword evidence="2" id="KW-1185">Reference proteome</keyword>
<reference evidence="1" key="1">
    <citation type="submission" date="2020-06" db="EMBL/GenBank/DDBJ databases">
        <authorList>
            <consortium name="Plant Systems Biology data submission"/>
        </authorList>
    </citation>
    <scope>NUCLEOTIDE SEQUENCE</scope>
    <source>
        <strain evidence="1">D6</strain>
    </source>
</reference>